<dbReference type="Proteomes" id="UP000298652">
    <property type="component" value="Chromosome 4"/>
</dbReference>
<keyword evidence="5" id="KW-0611">Plant defense</keyword>
<sequence length="1928" mass="219565">MVGVGEFLASAALKQVGGMLGSAIWEAIASQLKLGDELKGLKDTVDAIQNSMVRVEKRLMKDGDVCVWMRELKAAAYDMEDIIMEFEGDILSNKDGSQNNKSTTISIPLKLRLNMSSKLKAMKQRLDNIEKLRRFDLMVDTSSDDQDVIQTRATGPCLVEGILGRDKDKVELMKLLQEDCKHTIIPIYGFGGLGKTTLAQMVFDDNTTKRDFDIQIWVYVSTSFSDEKIGRSIISQVDGQSNQYDLSSVQMRVEMILRGKKYLIVLDDLWEENTGQLQKIKAMLKGGAPGRKIIVTTRSEQVAKRMNRELPFKLGALPYDDCWKLFKAKAFPNGIKESEMAKVHMGEKIVKKCDGVPLAVKSLGDRLLDMPMHKWEETLKSDLWEQERDPTTGTTSTAILPSLKISYYHMPYYLRPCFVYFSAFPKGFVIEKRELIHKWIALRFVLTTHRAEEYLQELCQMSFLEATSASISISARYSKLNNPHNVLFKMHDLVHELARSVAIEEVAICDGEKGSFGPKKDNYRYTLLLNFKGQYPKCKDMPFKARAAHFSGCTGCQPSKGAFSKTKWLRVLDFPRMQTVELPSSMENLHHLQFLNLSENTSLKKLHSSFSKKVRLHSSTSICDFQKLHYLDLHGCSNLSELPGPIHRLQVLEHLDLSGCTSLQKLPSQFGELQKLSFLNLSCCSKLEMLPDSFSLLKNLEHLNLSSCCQLKQLRTLSFKRMKGLLYLNMSGCTCLETLPEFCVGNDGCMNLEILDLSDCAALFDLSESCDRLKKLRFLNLSGCPCIPKIIYFLGKFVNLEYLNLSALSGFDVRKDSEAPSSSTQHSSDYSGEELSLKMLHDTLKNMHRLEYLSVGGMSLFSKEGISSDLLTLPDFVVSESGSSGDCSNIILLQNILDSTNSELNIKCLEVVKSAEEAKGVQLGRRHRLASLSLEWSLLEWSEEPKVTTMDVLENLKPHPALKHLTIKGYNYSMFPSWMREICSTLPNLVKLVLSDLVECDQLPTLGNLSNLEELEIRNMPKFMEACLAPCRNLKRLSLVELASGCTLRFCQDGSALRTNRICEEIHDMELDPSEEFKRLEMFRMQSGDPSRGKGKAKFTVMRRTLLGVTKKRTLITHIEHCNYLKLEPRIPNSKEFFINESSIIPTLTRINRGDSIPTLTRINSGDLVIEQTIQKLKISNCKRFDFWRLPGIRSVHELEIDCLEKFHRFNALRCMARLAKLTLSSPENFLHTDKAEILKAIPHIQCIKINEIELMGMPRCARLPSLGQLANLEELHISDMPNIREVDTSFYGGRDPFRKLRELCINKMENLEVLSTNLELSAGEMSWDDDEQKVQGDEIFPRLAHLVVTGCPRLIHGSAFQGYIGRIVASCSEVELSPGILVGSSHLFRLEVEPNIFGFSHASEFLQYSTDLRNLTIKSDSDLITLPEIIRSCHSLRSLQILDSCNFAALPDWLGDLASLEELEVHSAKLQRLPHSIKNVTSLKTLTLKKCNYKLRECCSRLGEDYDKIKHIKHVDAHEGTSFAIDSSNDMAILQKTTSHQLIELNIEHLEYLSSSEANIIELAQKEELQFLSLEWSELQFSLEWFNPVSNKVALEELQPHQNLKRLCIKNYVGGDYPNWLRLLPNLVRLELFNVQSGHLHLDYLQSLEDLYISSVSVFEVMKYRPEVLDLYAKSSICILSTQPVKNLRRVTIVRVGKLLWETSTSHCIEQKDDKNIFQREQEGRHSDTGRESSYQRTLFPRLQYLEIDCCLNVRFEPSIPWSARYIISGIKQYPFLFNWPSFYQVMGLSTSALSSKMEIKYFENIYSDSDSLQLLDIEELTVDSCIDPVPLPQCILGWKSLRKLEILNCRGIDGLPDWLGDMASLRELKVETYWMKTLPPCIERLTSLHTLTLSQCTKRLKQRCSESGDDWSKIKHIENVQVELRP</sequence>
<evidence type="ECO:0000259" key="12">
    <source>
        <dbReference type="Pfam" id="PF25019"/>
    </source>
</evidence>
<organism evidence="13 14">
    <name type="scientific">Setaria viridis</name>
    <name type="common">Green bristlegrass</name>
    <name type="synonym">Setaria italica subsp. viridis</name>
    <dbReference type="NCBI Taxonomy" id="4556"/>
    <lineage>
        <taxon>Eukaryota</taxon>
        <taxon>Viridiplantae</taxon>
        <taxon>Streptophyta</taxon>
        <taxon>Embryophyta</taxon>
        <taxon>Tracheophyta</taxon>
        <taxon>Spermatophyta</taxon>
        <taxon>Magnoliopsida</taxon>
        <taxon>Liliopsida</taxon>
        <taxon>Poales</taxon>
        <taxon>Poaceae</taxon>
        <taxon>PACMAD clade</taxon>
        <taxon>Panicoideae</taxon>
        <taxon>Panicodae</taxon>
        <taxon>Paniceae</taxon>
        <taxon>Cenchrinae</taxon>
        <taxon>Setaria</taxon>
    </lineage>
</organism>
<feature type="domain" description="R13L1/DRL21-like LRR repeat region" evidence="12">
    <location>
        <begin position="897"/>
        <end position="1020"/>
    </location>
</feature>
<feature type="domain" description="Disease resistance N-terminal" evidence="9">
    <location>
        <begin position="13"/>
        <end position="99"/>
    </location>
</feature>
<dbReference type="Gene3D" id="3.80.10.10">
    <property type="entry name" value="Ribonuclease Inhibitor"/>
    <property type="match status" value="6"/>
</dbReference>
<feature type="domain" description="R13L1/DRL21-like LRR repeat region" evidence="12">
    <location>
        <begin position="1544"/>
        <end position="1656"/>
    </location>
</feature>
<dbReference type="GO" id="GO:0043531">
    <property type="term" value="F:ADP binding"/>
    <property type="evidence" value="ECO:0007669"/>
    <property type="project" value="InterPro"/>
</dbReference>
<dbReference type="InterPro" id="IPR041118">
    <property type="entry name" value="Rx_N"/>
</dbReference>
<dbReference type="GO" id="GO:0006952">
    <property type="term" value="P:defense response"/>
    <property type="evidence" value="ECO:0007669"/>
    <property type="project" value="UniProtKB-KW"/>
</dbReference>
<evidence type="ECO:0000259" key="11">
    <source>
        <dbReference type="Pfam" id="PF23598"/>
    </source>
</evidence>
<dbReference type="InterPro" id="IPR002182">
    <property type="entry name" value="NB-ARC"/>
</dbReference>
<dbReference type="InterPro" id="IPR058922">
    <property type="entry name" value="WHD_DRP"/>
</dbReference>
<gene>
    <name evidence="13" type="ORF">SEVIR_4G210200v2</name>
</gene>
<comment type="similarity">
    <text evidence="1">Belongs to the disease resistance NB-LRR family.</text>
</comment>
<name>A0A4U6UZJ8_SETVI</name>
<dbReference type="PRINTS" id="PR00364">
    <property type="entry name" value="DISEASERSIST"/>
</dbReference>
<dbReference type="Gene3D" id="1.10.10.10">
    <property type="entry name" value="Winged helix-like DNA-binding domain superfamily/Winged helix DNA-binding domain"/>
    <property type="match status" value="1"/>
</dbReference>
<evidence type="ECO:0000256" key="5">
    <source>
        <dbReference type="ARBA" id="ARBA00022821"/>
    </source>
</evidence>
<dbReference type="InterPro" id="IPR056789">
    <property type="entry name" value="LRR_R13L1-DRL21"/>
</dbReference>
<accession>A0A4U6UZJ8</accession>
<dbReference type="GO" id="GO:0005524">
    <property type="term" value="F:ATP binding"/>
    <property type="evidence" value="ECO:0007669"/>
    <property type="project" value="UniProtKB-KW"/>
</dbReference>
<evidence type="ECO:0000259" key="8">
    <source>
        <dbReference type="Pfam" id="PF00931"/>
    </source>
</evidence>
<dbReference type="InterPro" id="IPR027417">
    <property type="entry name" value="P-loop_NTPase"/>
</dbReference>
<dbReference type="PANTHER" id="PTHR36766:SF40">
    <property type="entry name" value="DISEASE RESISTANCE PROTEIN RGA3"/>
    <property type="match status" value="1"/>
</dbReference>
<dbReference type="EMBL" id="CM016555">
    <property type="protein sequence ID" value="TKW22148.1"/>
    <property type="molecule type" value="Genomic_DNA"/>
</dbReference>
<keyword evidence="3" id="KW-0677">Repeat</keyword>
<dbReference type="PANTHER" id="PTHR36766">
    <property type="entry name" value="PLANT BROAD-SPECTRUM MILDEW RESISTANCE PROTEIN RPW8"/>
    <property type="match status" value="1"/>
</dbReference>
<dbReference type="Gene3D" id="1.20.5.4130">
    <property type="match status" value="1"/>
</dbReference>
<dbReference type="SUPFAM" id="SSF52058">
    <property type="entry name" value="L domain-like"/>
    <property type="match status" value="2"/>
</dbReference>
<dbReference type="InterPro" id="IPR036388">
    <property type="entry name" value="WH-like_DNA-bd_sf"/>
</dbReference>
<dbReference type="Pfam" id="PF25019">
    <property type="entry name" value="LRR_R13L1-DRL21"/>
    <property type="match status" value="2"/>
</dbReference>
<evidence type="ECO:0000313" key="13">
    <source>
        <dbReference type="EMBL" id="TKW22148.1"/>
    </source>
</evidence>
<evidence type="ECO:0000256" key="2">
    <source>
        <dbReference type="ARBA" id="ARBA00022614"/>
    </source>
</evidence>
<dbReference type="Pfam" id="PF23598">
    <property type="entry name" value="LRR_14"/>
    <property type="match status" value="1"/>
</dbReference>
<dbReference type="InterPro" id="IPR042197">
    <property type="entry name" value="Apaf_helical"/>
</dbReference>
<dbReference type="InterPro" id="IPR032675">
    <property type="entry name" value="LRR_dom_sf"/>
</dbReference>
<keyword evidence="6" id="KW-0067">ATP-binding</keyword>
<dbReference type="Gene3D" id="3.40.50.300">
    <property type="entry name" value="P-loop containing nucleotide triphosphate hydrolases"/>
    <property type="match status" value="1"/>
</dbReference>
<dbReference type="Pfam" id="PF18052">
    <property type="entry name" value="Rx_N"/>
    <property type="match status" value="1"/>
</dbReference>
<keyword evidence="14" id="KW-1185">Reference proteome</keyword>
<evidence type="ECO:0000313" key="14">
    <source>
        <dbReference type="Proteomes" id="UP000298652"/>
    </source>
</evidence>
<evidence type="ECO:0008006" key="15">
    <source>
        <dbReference type="Google" id="ProtNLM"/>
    </source>
</evidence>
<dbReference type="Pfam" id="PF23559">
    <property type="entry name" value="WHD_DRP"/>
    <property type="match status" value="1"/>
</dbReference>
<dbReference type="SUPFAM" id="SSF52047">
    <property type="entry name" value="RNI-like"/>
    <property type="match status" value="1"/>
</dbReference>
<dbReference type="OMA" id="DITHCEL"/>
<dbReference type="Pfam" id="PF00931">
    <property type="entry name" value="NB-ARC"/>
    <property type="match status" value="1"/>
</dbReference>
<evidence type="ECO:0000256" key="3">
    <source>
        <dbReference type="ARBA" id="ARBA00022737"/>
    </source>
</evidence>
<keyword evidence="7" id="KW-0175">Coiled coil</keyword>
<feature type="domain" description="Disease resistance protein winged helix" evidence="10">
    <location>
        <begin position="424"/>
        <end position="498"/>
    </location>
</feature>
<keyword evidence="4" id="KW-0547">Nucleotide-binding</keyword>
<evidence type="ECO:0000259" key="10">
    <source>
        <dbReference type="Pfam" id="PF23559"/>
    </source>
</evidence>
<dbReference type="FunFam" id="3.40.50.300:FF:001091">
    <property type="entry name" value="Probable disease resistance protein At1g61300"/>
    <property type="match status" value="1"/>
</dbReference>
<feature type="domain" description="Disease resistance R13L4/SHOC-2-like LRR" evidence="11">
    <location>
        <begin position="616"/>
        <end position="717"/>
    </location>
</feature>
<evidence type="ECO:0000256" key="6">
    <source>
        <dbReference type="ARBA" id="ARBA00022840"/>
    </source>
</evidence>
<dbReference type="GO" id="GO:0051707">
    <property type="term" value="P:response to other organism"/>
    <property type="evidence" value="ECO:0007669"/>
    <property type="project" value="UniProtKB-ARBA"/>
</dbReference>
<dbReference type="Gene3D" id="1.10.8.430">
    <property type="entry name" value="Helical domain of apoptotic protease-activating factors"/>
    <property type="match status" value="1"/>
</dbReference>
<dbReference type="InterPro" id="IPR055414">
    <property type="entry name" value="LRR_R13L4/SHOC2-like"/>
</dbReference>
<dbReference type="SUPFAM" id="SSF52540">
    <property type="entry name" value="P-loop containing nucleoside triphosphate hydrolases"/>
    <property type="match status" value="1"/>
</dbReference>
<reference evidence="13" key="1">
    <citation type="submission" date="2019-03" db="EMBL/GenBank/DDBJ databases">
        <title>WGS assembly of Setaria viridis.</title>
        <authorList>
            <person name="Huang P."/>
            <person name="Jenkins J."/>
            <person name="Grimwood J."/>
            <person name="Barry K."/>
            <person name="Healey A."/>
            <person name="Mamidi S."/>
            <person name="Sreedasyam A."/>
            <person name="Shu S."/>
            <person name="Feldman M."/>
            <person name="Wu J."/>
            <person name="Yu Y."/>
            <person name="Chen C."/>
            <person name="Johnson J."/>
            <person name="Rokhsar D."/>
            <person name="Baxter I."/>
            <person name="Schmutz J."/>
            <person name="Brutnell T."/>
            <person name="Kellogg E."/>
        </authorList>
    </citation>
    <scope>NUCLEOTIDE SEQUENCE [LARGE SCALE GENOMIC DNA]</scope>
</reference>
<keyword evidence="2" id="KW-0433">Leucine-rich repeat</keyword>
<evidence type="ECO:0000256" key="1">
    <source>
        <dbReference type="ARBA" id="ARBA00008894"/>
    </source>
</evidence>
<evidence type="ECO:0000256" key="7">
    <source>
        <dbReference type="ARBA" id="ARBA00023054"/>
    </source>
</evidence>
<evidence type="ECO:0000259" key="9">
    <source>
        <dbReference type="Pfam" id="PF18052"/>
    </source>
</evidence>
<evidence type="ECO:0000256" key="4">
    <source>
        <dbReference type="ARBA" id="ARBA00022741"/>
    </source>
</evidence>
<dbReference type="Gramene" id="TKW22148">
    <property type="protein sequence ID" value="TKW22148"/>
    <property type="gene ID" value="SEVIR_4G210200v2"/>
</dbReference>
<protein>
    <recommendedName>
        <fullName evidence="15">NB-ARC domain-containing protein</fullName>
    </recommendedName>
</protein>
<feature type="domain" description="NB-ARC" evidence="8">
    <location>
        <begin position="167"/>
        <end position="333"/>
    </location>
</feature>
<proteinExistence type="inferred from homology"/>